<dbReference type="AlphaFoldDB" id="A0A9W9TZD4"/>
<proteinExistence type="predicted"/>
<evidence type="ECO:0000256" key="1">
    <source>
        <dbReference type="SAM" id="MobiDB-lite"/>
    </source>
</evidence>
<dbReference type="EMBL" id="JAPZBO010000010">
    <property type="protein sequence ID" value="KAJ5299762.1"/>
    <property type="molecule type" value="Genomic_DNA"/>
</dbReference>
<accession>A0A9W9TZD4</accession>
<feature type="compositionally biased region" description="Basic and acidic residues" evidence="1">
    <location>
        <begin position="36"/>
        <end position="47"/>
    </location>
</feature>
<evidence type="ECO:0000313" key="3">
    <source>
        <dbReference type="Proteomes" id="UP001147746"/>
    </source>
</evidence>
<name>A0A9W9TZD4_9EURO</name>
<dbReference type="SUPFAM" id="SSF52047">
    <property type="entry name" value="RNI-like"/>
    <property type="match status" value="1"/>
</dbReference>
<dbReference type="InterPro" id="IPR032675">
    <property type="entry name" value="LRR_dom_sf"/>
</dbReference>
<feature type="region of interest" description="Disordered" evidence="1">
    <location>
        <begin position="511"/>
        <end position="532"/>
    </location>
</feature>
<reference evidence="2" key="2">
    <citation type="journal article" date="2023" name="IMA Fungus">
        <title>Comparative genomic study of the Penicillium genus elucidates a diverse pangenome and 15 lateral gene transfer events.</title>
        <authorList>
            <person name="Petersen C."/>
            <person name="Sorensen T."/>
            <person name="Nielsen M.R."/>
            <person name="Sondergaard T.E."/>
            <person name="Sorensen J.L."/>
            <person name="Fitzpatrick D.A."/>
            <person name="Frisvad J.C."/>
            <person name="Nielsen K.L."/>
        </authorList>
    </citation>
    <scope>NUCLEOTIDE SEQUENCE</scope>
    <source>
        <strain evidence="2">IBT 21472</strain>
    </source>
</reference>
<protein>
    <submittedName>
        <fullName evidence="2">Uncharacterized protein</fullName>
    </submittedName>
</protein>
<keyword evidence="3" id="KW-1185">Reference proteome</keyword>
<comment type="caution">
    <text evidence="2">The sequence shown here is derived from an EMBL/GenBank/DDBJ whole genome shotgun (WGS) entry which is preliminary data.</text>
</comment>
<reference evidence="2" key="1">
    <citation type="submission" date="2022-12" db="EMBL/GenBank/DDBJ databases">
        <authorList>
            <person name="Petersen C."/>
        </authorList>
    </citation>
    <scope>NUCLEOTIDE SEQUENCE</scope>
    <source>
        <strain evidence="2">IBT 21472</strain>
    </source>
</reference>
<feature type="region of interest" description="Disordered" evidence="1">
    <location>
        <begin position="23"/>
        <end position="47"/>
    </location>
</feature>
<dbReference type="Gene3D" id="3.80.10.10">
    <property type="entry name" value="Ribonuclease Inhibitor"/>
    <property type="match status" value="1"/>
</dbReference>
<evidence type="ECO:0000313" key="2">
    <source>
        <dbReference type="EMBL" id="KAJ5299762.1"/>
    </source>
</evidence>
<organism evidence="2 3">
    <name type="scientific">Penicillium atrosanguineum</name>
    <dbReference type="NCBI Taxonomy" id="1132637"/>
    <lineage>
        <taxon>Eukaryota</taxon>
        <taxon>Fungi</taxon>
        <taxon>Dikarya</taxon>
        <taxon>Ascomycota</taxon>
        <taxon>Pezizomycotina</taxon>
        <taxon>Eurotiomycetes</taxon>
        <taxon>Eurotiomycetidae</taxon>
        <taxon>Eurotiales</taxon>
        <taxon>Aspergillaceae</taxon>
        <taxon>Penicillium</taxon>
    </lineage>
</organism>
<gene>
    <name evidence="2" type="ORF">N7476_011319</name>
</gene>
<sequence>MVHIEELPVEVLSQIMGHLVDPEDHNPSKLPGLDALNKDDGEDETHKDEMEDIRNACLVSRKFCDIAQPLIFRDFEDLDLDGDLRNTIAFAKAIYGRPELGNYVQSIGFMPIIPEEANFRAQAGIGPEYSEFLHGLIKDLQLGDQEKSWVQILKNCDLGIIGALLVNKTPNLRDLHLPAGQFSIKPIVDLISRDPSLLSNLESFWVESDVEDAGWDITTFEKLLTSPHLIHPTFEYGNLLDKSFPSTWKPQTLSAQELVFHHCHIDGGAIQKFMKACKKVKSLIVQNFSVDPQDGRPPTKGMTQFDAAQGLKAALLHKNTLEHFHLEYDEYSAKRPKIGSFRDFTALDMIFISHSIVPPHPTFCRSLKELHFTDCNTSVREVVKNIAADCKKGLYPEFTKFRVLSRDITAPIKLPGQRVPQGQTPEQCFRSIQDMFKGTKVDFQIVPYEMPDFDDYDSDTEDYEDDEEYPPGLAGLLGGLRGPGGGGGTGRGPMPPQLLDMIMQRAMQDPEFAHLAPRGGDNDDEWMTDGED</sequence>
<dbReference type="Proteomes" id="UP001147746">
    <property type="component" value="Unassembled WGS sequence"/>
</dbReference>
<feature type="compositionally biased region" description="Acidic residues" evidence="1">
    <location>
        <begin position="522"/>
        <end position="532"/>
    </location>
</feature>